<dbReference type="Proteomes" id="UP000011513">
    <property type="component" value="Unassembled WGS sequence"/>
</dbReference>
<proteinExistence type="predicted"/>
<evidence type="ECO:0000313" key="4">
    <source>
        <dbReference type="Proteomes" id="UP000011513"/>
    </source>
</evidence>
<comment type="caution">
    <text evidence="3">The sequence shown here is derived from an EMBL/GenBank/DDBJ whole genome shotgun (WGS) entry which is preliminary data.</text>
</comment>
<dbReference type="eggNOG" id="arCOG07542">
    <property type="taxonomic scope" value="Archaea"/>
</dbReference>
<dbReference type="AlphaFoldDB" id="M0DGW9"/>
<keyword evidence="2" id="KW-1133">Transmembrane helix</keyword>
<gene>
    <name evidence="3" type="ORF">C474_05020</name>
</gene>
<keyword evidence="2" id="KW-0812">Transmembrane</keyword>
<keyword evidence="4" id="KW-1185">Reference proteome</keyword>
<organism evidence="3 4">
    <name type="scientific">Halogeometricum pallidum JCM 14848</name>
    <dbReference type="NCBI Taxonomy" id="1227487"/>
    <lineage>
        <taxon>Archaea</taxon>
        <taxon>Methanobacteriati</taxon>
        <taxon>Methanobacteriota</taxon>
        <taxon>Stenosarchaea group</taxon>
        <taxon>Halobacteria</taxon>
        <taxon>Halobacteriales</taxon>
        <taxon>Haloferacaceae</taxon>
        <taxon>Halogeometricum</taxon>
    </lineage>
</organism>
<feature type="transmembrane region" description="Helical" evidence="2">
    <location>
        <begin position="110"/>
        <end position="130"/>
    </location>
</feature>
<accession>M0DGW9</accession>
<dbReference type="InterPro" id="IPR058309">
    <property type="entry name" value="DUF7996"/>
</dbReference>
<evidence type="ECO:0000256" key="1">
    <source>
        <dbReference type="SAM" id="MobiDB-lite"/>
    </source>
</evidence>
<evidence type="ECO:0000313" key="3">
    <source>
        <dbReference type="EMBL" id="ELZ33414.1"/>
    </source>
</evidence>
<name>M0DGW9_HALPD</name>
<dbReference type="Pfam" id="PF25959">
    <property type="entry name" value="DUF7996"/>
    <property type="match status" value="1"/>
</dbReference>
<dbReference type="InParanoid" id="M0DGW9"/>
<dbReference type="EMBL" id="AOIV01000008">
    <property type="protein sequence ID" value="ELZ33414.1"/>
    <property type="molecule type" value="Genomic_DNA"/>
</dbReference>
<feature type="transmembrane region" description="Helical" evidence="2">
    <location>
        <begin position="82"/>
        <end position="98"/>
    </location>
</feature>
<sequence length="142" mass="15328">MHVPTVSADGKKRSPTVRAGTTPNAASAVEDDRTEWSGRRRTARNRAIQGRVVPSGCMGQDEAPVRDDGESSSMFELTRDKVLLLTVLFVGIAGTGLLRRFLGELGYNGIGRIVFVLGYGGMVFIIWYGWIRPMDITGPGGG</sequence>
<protein>
    <submittedName>
        <fullName evidence="3">Uncharacterized protein</fullName>
    </submittedName>
</protein>
<feature type="region of interest" description="Disordered" evidence="1">
    <location>
        <begin position="1"/>
        <end position="71"/>
    </location>
</feature>
<keyword evidence="2" id="KW-0472">Membrane</keyword>
<evidence type="ECO:0000256" key="2">
    <source>
        <dbReference type="SAM" id="Phobius"/>
    </source>
</evidence>
<reference evidence="3 4" key="1">
    <citation type="journal article" date="2014" name="PLoS Genet.">
        <title>Phylogenetically driven sequencing of extremely halophilic archaea reveals strategies for static and dynamic osmo-response.</title>
        <authorList>
            <person name="Becker E.A."/>
            <person name="Seitzer P.M."/>
            <person name="Tritt A."/>
            <person name="Larsen D."/>
            <person name="Krusor M."/>
            <person name="Yao A.I."/>
            <person name="Wu D."/>
            <person name="Madern D."/>
            <person name="Eisen J.A."/>
            <person name="Darling A.E."/>
            <person name="Facciotti M.T."/>
        </authorList>
    </citation>
    <scope>NUCLEOTIDE SEQUENCE [LARGE SCALE GENOMIC DNA]</scope>
    <source>
        <strain evidence="3 4">JCM 14848</strain>
    </source>
</reference>